<protein>
    <submittedName>
        <fullName evidence="2">Uncharacterized protein</fullName>
    </submittedName>
</protein>
<sequence length="635" mass="73320">MRLSLNYTRLLLAAFTLIVASALLPVIADDYNENFPKQTINDLRYGEALYNFYQSKYFSSLTNLMVADKQQPITKQGNEPELLKGGLFLAYGLHNQAHDVFTKLIAANLPIHIRDRTFYYLGKLFYKKSYYDRAVSALTSITTTLPSYFNDEKLHLLSNIYLRGKKFDKATQLLGQFSDNSEWAYYALYNIGVALIRDGKYEEGIDHLRQISSINAGTSEINALVDKANLAIGFAYIRNNQPDQAPDFLRQVRLEGPLSNKALLGIGWAYSSRDQHKKALRPWMALQTRDTIDTAVQESMLAIPYTLEQIKANTNALGHYQNAVALYDQELKSINSVINVVEDGELIASLSKVLKAEKEDNDFRLTTPPVSIATPYIEKLIAKHEFQQAYLNLRDLLFLEKILDRWTDQFPAYELMLEERQLRYQRKLPEIKNDTRINKIVALTSVKDKFSEKLTRIKAQKDIFALATEKEKKALEKLNRIEQALKNLNGSKEFEKQKQQFRILKGMMVWKLSREYVPRLWKAEKQLKLVKTALDETKTATKSIKQAWNSAPTRFAGFNEKIIEKKTRIIRLKTKLKHLMGQQQRFLVLMAMRELNNKQRALKHYHARARFSVARLYDKIALSSSKETEQQGDTQ</sequence>
<keyword evidence="1" id="KW-0175">Coiled coil</keyword>
<dbReference type="InterPro" id="IPR011990">
    <property type="entry name" value="TPR-like_helical_dom_sf"/>
</dbReference>
<feature type="coiled-coil region" evidence="1">
    <location>
        <begin position="471"/>
        <end position="498"/>
    </location>
</feature>
<dbReference type="EMBL" id="UOFT01000023">
    <property type="protein sequence ID" value="VAW92166.1"/>
    <property type="molecule type" value="Genomic_DNA"/>
</dbReference>
<evidence type="ECO:0000256" key="1">
    <source>
        <dbReference type="SAM" id="Coils"/>
    </source>
</evidence>
<dbReference type="Gene3D" id="1.25.40.10">
    <property type="entry name" value="Tetratricopeptide repeat domain"/>
    <property type="match status" value="2"/>
</dbReference>
<name>A0A3B1AHN2_9ZZZZ</name>
<evidence type="ECO:0000313" key="2">
    <source>
        <dbReference type="EMBL" id="VAW92166.1"/>
    </source>
</evidence>
<organism evidence="2">
    <name type="scientific">hydrothermal vent metagenome</name>
    <dbReference type="NCBI Taxonomy" id="652676"/>
    <lineage>
        <taxon>unclassified sequences</taxon>
        <taxon>metagenomes</taxon>
        <taxon>ecological metagenomes</taxon>
    </lineage>
</organism>
<reference evidence="2" key="1">
    <citation type="submission" date="2018-06" db="EMBL/GenBank/DDBJ databases">
        <authorList>
            <person name="Zhirakovskaya E."/>
        </authorList>
    </citation>
    <scope>NUCLEOTIDE SEQUENCE</scope>
</reference>
<dbReference type="Pfam" id="PF13174">
    <property type="entry name" value="TPR_6"/>
    <property type="match status" value="1"/>
</dbReference>
<dbReference type="SUPFAM" id="SSF48452">
    <property type="entry name" value="TPR-like"/>
    <property type="match status" value="2"/>
</dbReference>
<proteinExistence type="predicted"/>
<dbReference type="AlphaFoldDB" id="A0A3B1AHN2"/>
<dbReference type="InterPro" id="IPR019734">
    <property type="entry name" value="TPR_rpt"/>
</dbReference>
<gene>
    <name evidence="2" type="ORF">MNBD_GAMMA23-224</name>
</gene>
<accession>A0A3B1AHN2</accession>